<comment type="caution">
    <text evidence="1">The sequence shown here is derived from an EMBL/GenBank/DDBJ whole genome shotgun (WGS) entry which is preliminary data.</text>
</comment>
<name>A0A0A1VYK5_MICAE</name>
<dbReference type="RefSeq" id="WP_002763566.1">
    <property type="nucleotide sequence ID" value="NZ_BBPA01000059.1"/>
</dbReference>
<dbReference type="AlphaFoldDB" id="A0A0A1VYK5"/>
<dbReference type="Proteomes" id="UP000030321">
    <property type="component" value="Unassembled WGS sequence"/>
</dbReference>
<reference evidence="2" key="1">
    <citation type="journal article" date="2015" name="Genome">
        <title>Whole Genome Sequence of the Non-Microcystin-Producing Microcystis aeruginosa Strain NIES-44.</title>
        <authorList>
            <person name="Okano K."/>
            <person name="Miyata N."/>
            <person name="Ozaki Y."/>
        </authorList>
    </citation>
    <scope>NUCLEOTIDE SEQUENCE [LARGE SCALE GENOMIC DNA]</scope>
    <source>
        <strain evidence="2">NIES-44</strain>
    </source>
</reference>
<dbReference type="EMBL" id="BBPA01000059">
    <property type="protein sequence ID" value="GAL94669.1"/>
    <property type="molecule type" value="Genomic_DNA"/>
</dbReference>
<proteinExistence type="predicted"/>
<sequence>MEEKETGLNERELEEILEMARDAAEKARSMCEVITENSKKWRERAKQSPQVRSGG</sequence>
<gene>
    <name evidence="1" type="ORF">N44_03249</name>
</gene>
<protein>
    <submittedName>
        <fullName evidence="1">Uncharacterized protein</fullName>
    </submittedName>
</protein>
<organism evidence="1 2">
    <name type="scientific">Microcystis aeruginosa NIES-44</name>
    <dbReference type="NCBI Taxonomy" id="449439"/>
    <lineage>
        <taxon>Bacteria</taxon>
        <taxon>Bacillati</taxon>
        <taxon>Cyanobacteriota</taxon>
        <taxon>Cyanophyceae</taxon>
        <taxon>Oscillatoriophycideae</taxon>
        <taxon>Chroococcales</taxon>
        <taxon>Microcystaceae</taxon>
        <taxon>Microcystis</taxon>
    </lineage>
</organism>
<evidence type="ECO:0000313" key="2">
    <source>
        <dbReference type="Proteomes" id="UP000030321"/>
    </source>
</evidence>
<accession>A0A0A1VYK5</accession>
<evidence type="ECO:0000313" key="1">
    <source>
        <dbReference type="EMBL" id="GAL94669.1"/>
    </source>
</evidence>